<protein>
    <submittedName>
        <fullName evidence="2">Persistence and stress-resistance toxin PasT</fullName>
    </submittedName>
</protein>
<dbReference type="PANTHER" id="PTHR12901">
    <property type="entry name" value="SPERM PROTEIN HOMOLOG"/>
    <property type="match status" value="1"/>
</dbReference>
<evidence type="ECO:0000259" key="1">
    <source>
        <dbReference type="Pfam" id="PF03364"/>
    </source>
</evidence>
<reference evidence="2" key="1">
    <citation type="submission" date="2016-10" db="EMBL/GenBank/DDBJ databases">
        <title>Sequence of Gallionella enrichment culture.</title>
        <authorList>
            <person name="Poehlein A."/>
            <person name="Muehling M."/>
            <person name="Daniel R."/>
        </authorList>
    </citation>
    <scope>NUCLEOTIDE SEQUENCE</scope>
</reference>
<evidence type="ECO:0000313" key="2">
    <source>
        <dbReference type="EMBL" id="OIR17678.1"/>
    </source>
</evidence>
<gene>
    <name evidence="2" type="primary">pasT_1</name>
    <name evidence="2" type="ORF">GALL_18980</name>
</gene>
<proteinExistence type="predicted"/>
<name>A0A1J5U068_9ZZZZ</name>
<accession>A0A1J5U068</accession>
<dbReference type="AlphaFoldDB" id="A0A1J5U068"/>
<comment type="caution">
    <text evidence="2">The sequence shown here is derived from an EMBL/GenBank/DDBJ whole genome shotgun (WGS) entry which is preliminary data.</text>
</comment>
<dbReference type="InterPro" id="IPR005031">
    <property type="entry name" value="COQ10_START"/>
</dbReference>
<dbReference type="GO" id="GO:0048039">
    <property type="term" value="F:ubiquinone binding"/>
    <property type="evidence" value="ECO:0007669"/>
    <property type="project" value="InterPro"/>
</dbReference>
<dbReference type="PANTHER" id="PTHR12901:SF10">
    <property type="entry name" value="COENZYME Q-BINDING PROTEIN COQ10, MITOCHONDRIAL"/>
    <property type="match status" value="1"/>
</dbReference>
<sequence length="131" mass="15373">MFELVDDVKKYPEFLPWCGGVDLIKQDEISTIATLHIAYHGLHQKFTTENHKTYPSLMEIKLKDGPFKQLEGIWRFTVLNDDACKVEFMLNYEFENNFLEKIIAPVFSHIANTFVDGFVARADYIYKKMEK</sequence>
<organism evidence="2">
    <name type="scientific">mine drainage metagenome</name>
    <dbReference type="NCBI Taxonomy" id="410659"/>
    <lineage>
        <taxon>unclassified sequences</taxon>
        <taxon>metagenomes</taxon>
        <taxon>ecological metagenomes</taxon>
    </lineage>
</organism>
<dbReference type="InterPro" id="IPR044996">
    <property type="entry name" value="COQ10-like"/>
</dbReference>
<dbReference type="GO" id="GO:0045333">
    <property type="term" value="P:cellular respiration"/>
    <property type="evidence" value="ECO:0007669"/>
    <property type="project" value="InterPro"/>
</dbReference>
<dbReference type="Pfam" id="PF03364">
    <property type="entry name" value="Polyketide_cyc"/>
    <property type="match status" value="1"/>
</dbReference>
<dbReference type="InterPro" id="IPR023393">
    <property type="entry name" value="START-like_dom_sf"/>
</dbReference>
<dbReference type="CDD" id="cd07813">
    <property type="entry name" value="COQ10p_like"/>
    <property type="match status" value="1"/>
</dbReference>
<dbReference type="EMBL" id="MLJW01000004">
    <property type="protein sequence ID" value="OIR17678.1"/>
    <property type="molecule type" value="Genomic_DNA"/>
</dbReference>
<dbReference type="Gene3D" id="3.30.530.20">
    <property type="match status" value="1"/>
</dbReference>
<dbReference type="SUPFAM" id="SSF55961">
    <property type="entry name" value="Bet v1-like"/>
    <property type="match status" value="1"/>
</dbReference>
<feature type="domain" description="Coenzyme Q-binding protein COQ10 START" evidence="1">
    <location>
        <begin position="1"/>
        <end position="118"/>
    </location>
</feature>